<dbReference type="InterPro" id="IPR036152">
    <property type="entry name" value="Asp/glu_Ase-like_sf"/>
</dbReference>
<dbReference type="SMART" id="SM00870">
    <property type="entry name" value="Asparaginase"/>
    <property type="match status" value="1"/>
</dbReference>
<feature type="active site" evidence="7">
    <location>
        <position position="12"/>
    </location>
</feature>
<feature type="domain" description="L-asparaginase N-terminal" evidence="9">
    <location>
        <begin position="3"/>
        <end position="190"/>
    </location>
</feature>
<dbReference type="Gene3D" id="3.40.50.40">
    <property type="match status" value="1"/>
</dbReference>
<evidence type="ECO:0000256" key="2">
    <source>
        <dbReference type="ARBA" id="ARBA00012920"/>
    </source>
</evidence>
<dbReference type="InterPro" id="IPR037152">
    <property type="entry name" value="L-asparaginase_N_sf"/>
</dbReference>
<feature type="active site" description="O-isoaspartyl threonine intermediate" evidence="5">
    <location>
        <position position="12"/>
    </location>
</feature>
<dbReference type="Proteomes" id="UP000181917">
    <property type="component" value="Unassembled WGS sequence"/>
</dbReference>
<evidence type="ECO:0000313" key="12">
    <source>
        <dbReference type="Proteomes" id="UP000181917"/>
    </source>
</evidence>
<dbReference type="PANTHER" id="PTHR11707:SF28">
    <property type="entry name" value="60 KDA LYSOPHOSPHOLIPASE"/>
    <property type="match status" value="1"/>
</dbReference>
<evidence type="ECO:0000256" key="4">
    <source>
        <dbReference type="ARBA" id="ARBA00049366"/>
    </source>
</evidence>
<dbReference type="InterPro" id="IPR027474">
    <property type="entry name" value="L-asparaginase_N"/>
</dbReference>
<dbReference type="InterPro" id="IPR020827">
    <property type="entry name" value="Asparaginase/glutaminase_AS1"/>
</dbReference>
<evidence type="ECO:0000256" key="5">
    <source>
        <dbReference type="PIRSR" id="PIRSR001220-1"/>
    </source>
</evidence>
<dbReference type="OrthoDB" id="9788068at2"/>
<dbReference type="GO" id="GO:0004067">
    <property type="term" value="F:asparaginase activity"/>
    <property type="evidence" value="ECO:0007669"/>
    <property type="project" value="UniProtKB-UniRule"/>
</dbReference>
<dbReference type="AlphaFoldDB" id="A0A1H1AZQ1"/>
<dbReference type="PANTHER" id="PTHR11707">
    <property type="entry name" value="L-ASPARAGINASE"/>
    <property type="match status" value="1"/>
</dbReference>
<dbReference type="PIRSF" id="PIRSF001220">
    <property type="entry name" value="L-ASNase_gatD"/>
    <property type="match status" value="1"/>
</dbReference>
<gene>
    <name evidence="11" type="ORF">SAMN04489742_1166</name>
</gene>
<evidence type="ECO:0000259" key="9">
    <source>
        <dbReference type="Pfam" id="PF00710"/>
    </source>
</evidence>
<accession>A0A1H1AZQ1</accession>
<feature type="binding site" evidence="6">
    <location>
        <position position="53"/>
    </location>
    <ligand>
        <name>substrate</name>
    </ligand>
</feature>
<reference evidence="11 12" key="1">
    <citation type="submission" date="2016-10" db="EMBL/GenBank/DDBJ databases">
        <authorList>
            <person name="de Groot N.N."/>
        </authorList>
    </citation>
    <scope>NUCLEOTIDE SEQUENCE [LARGE SCALE GENOMIC DNA]</scope>
    <source>
        <strain evidence="11 12">DSM 20117</strain>
    </source>
</reference>
<dbReference type="FunFam" id="3.40.50.1170:FF:000001">
    <property type="entry name" value="L-asparaginase 2"/>
    <property type="match status" value="1"/>
</dbReference>
<dbReference type="InterPro" id="IPR027475">
    <property type="entry name" value="Asparaginase/glutaminase_AS2"/>
</dbReference>
<dbReference type="PROSITE" id="PS00144">
    <property type="entry name" value="ASN_GLN_ASE_1"/>
    <property type="match status" value="1"/>
</dbReference>
<dbReference type="PROSITE" id="PS51732">
    <property type="entry name" value="ASN_GLN_ASE_3"/>
    <property type="match status" value="1"/>
</dbReference>
<evidence type="ECO:0000256" key="1">
    <source>
        <dbReference type="ARBA" id="ARBA00010518"/>
    </source>
</evidence>
<dbReference type="EC" id="3.5.1.1" evidence="2"/>
<dbReference type="KEGG" id="acry:AC20117_11505"/>
<dbReference type="InterPro" id="IPR006034">
    <property type="entry name" value="Asparaginase/glutaminase-like"/>
</dbReference>
<dbReference type="PROSITE" id="PS00917">
    <property type="entry name" value="ASN_GLN_ASE_2"/>
    <property type="match status" value="1"/>
</dbReference>
<evidence type="ECO:0000313" key="11">
    <source>
        <dbReference type="EMBL" id="SDQ45139.1"/>
    </source>
</evidence>
<dbReference type="PIRSF" id="PIRSF500176">
    <property type="entry name" value="L_ASNase"/>
    <property type="match status" value="1"/>
</dbReference>
<dbReference type="Pfam" id="PF00710">
    <property type="entry name" value="Asparaginase"/>
    <property type="match status" value="1"/>
</dbReference>
<evidence type="ECO:0000256" key="7">
    <source>
        <dbReference type="PROSITE-ProRule" id="PRU10099"/>
    </source>
</evidence>
<dbReference type="EMBL" id="FNKH01000002">
    <property type="protein sequence ID" value="SDQ45139.1"/>
    <property type="molecule type" value="Genomic_DNA"/>
</dbReference>
<feature type="active site" evidence="8">
    <location>
        <position position="86"/>
    </location>
</feature>
<feature type="domain" description="Asparaginase/glutaminase C-terminal" evidence="10">
    <location>
        <begin position="207"/>
        <end position="314"/>
    </location>
</feature>
<evidence type="ECO:0000256" key="6">
    <source>
        <dbReference type="PIRSR" id="PIRSR001220-2"/>
    </source>
</evidence>
<evidence type="ECO:0000259" key="10">
    <source>
        <dbReference type="Pfam" id="PF17763"/>
    </source>
</evidence>
<evidence type="ECO:0000256" key="3">
    <source>
        <dbReference type="ARBA" id="ARBA00022801"/>
    </source>
</evidence>
<dbReference type="PRINTS" id="PR00139">
    <property type="entry name" value="ASNGLNASE"/>
</dbReference>
<dbReference type="InterPro" id="IPR040919">
    <property type="entry name" value="Asparaginase_C"/>
</dbReference>
<comment type="catalytic activity">
    <reaction evidence="4">
        <text>L-asparagine + H2O = L-aspartate + NH4(+)</text>
        <dbReference type="Rhea" id="RHEA:21016"/>
        <dbReference type="ChEBI" id="CHEBI:15377"/>
        <dbReference type="ChEBI" id="CHEBI:28938"/>
        <dbReference type="ChEBI" id="CHEBI:29991"/>
        <dbReference type="ChEBI" id="CHEBI:58048"/>
        <dbReference type="EC" id="3.5.1.1"/>
    </reaction>
</comment>
<dbReference type="CDD" id="cd08964">
    <property type="entry name" value="L-asparaginase_II"/>
    <property type="match status" value="1"/>
</dbReference>
<feature type="binding site" evidence="6">
    <location>
        <begin position="86"/>
        <end position="87"/>
    </location>
    <ligand>
        <name>substrate</name>
    </ligand>
</feature>
<proteinExistence type="inferred from homology"/>
<dbReference type="InterPro" id="IPR027473">
    <property type="entry name" value="L-asparaginase_C"/>
</dbReference>
<dbReference type="Gene3D" id="3.40.50.1170">
    <property type="entry name" value="L-asparaginase, N-terminal domain"/>
    <property type="match status" value="1"/>
</dbReference>
<keyword evidence="3" id="KW-0378">Hydrolase</keyword>
<dbReference type="InterPro" id="IPR004550">
    <property type="entry name" value="AsnASE_II"/>
</dbReference>
<keyword evidence="12" id="KW-1185">Reference proteome</keyword>
<dbReference type="SUPFAM" id="SSF53774">
    <property type="entry name" value="Glutaminase/Asparaginase"/>
    <property type="match status" value="1"/>
</dbReference>
<evidence type="ECO:0000256" key="8">
    <source>
        <dbReference type="PROSITE-ProRule" id="PRU10100"/>
    </source>
</evidence>
<comment type="similarity">
    <text evidence="1">Belongs to the asparaginase 1 family.</text>
</comment>
<dbReference type="SFLD" id="SFLDS00057">
    <property type="entry name" value="Glutaminase/Asparaginase"/>
    <property type="match status" value="1"/>
</dbReference>
<name>A0A1H1AZQ1_9MICC</name>
<dbReference type="GO" id="GO:0006528">
    <property type="term" value="P:asparagine metabolic process"/>
    <property type="evidence" value="ECO:0007669"/>
    <property type="project" value="InterPro"/>
</dbReference>
<dbReference type="STRING" id="37928.SAMN04489742_1166"/>
<organism evidence="11 12">
    <name type="scientific">Crystallibacter crystallopoietes</name>
    <dbReference type="NCBI Taxonomy" id="37928"/>
    <lineage>
        <taxon>Bacteria</taxon>
        <taxon>Bacillati</taxon>
        <taxon>Actinomycetota</taxon>
        <taxon>Actinomycetes</taxon>
        <taxon>Micrococcales</taxon>
        <taxon>Micrococcaceae</taxon>
        <taxon>Crystallibacter</taxon>
    </lineage>
</organism>
<protein>
    <recommendedName>
        <fullName evidence="2">asparaginase</fullName>
        <ecNumber evidence="2">3.5.1.1</ecNumber>
    </recommendedName>
</protein>
<sequence>MPRVAVLATGGTIASSKGADGTSVASRGVQDLVAALGAGDVAVEARDVLQLGSYLLAHRHLRLIAEAVAAELARPEVDGVVVTHGTDTMEETAYLLDLVHNSPKPVVFTGAQRPADAADTDGPANLREAIAVAAASRARGHGVLISFAGRIYAARGTRKAHTVAPAPFQTADGGPIGRMDGTDVRFAMQPLRPPALPLPSTAFDSTRVDVVSAYPGADAALAAAAVEAGAAAVVIAGSGVGNGNHALCAWAEEAVRAGVVVGLSTRVAEGPVVPYYGNGGGADLMRAGAVPLGSLPLFQARILLALLIAGGRKPDGQLLDPYL</sequence>
<dbReference type="RefSeq" id="WP_074699617.1">
    <property type="nucleotide sequence ID" value="NZ_CP018863.1"/>
</dbReference>
<dbReference type="Pfam" id="PF17763">
    <property type="entry name" value="Asparaginase_C"/>
    <property type="match status" value="1"/>
</dbReference>